<dbReference type="RefSeq" id="WP_130109881.1">
    <property type="nucleotide sequence ID" value="NZ_CP035806.1"/>
</dbReference>
<sequence length="426" mass="46732">MIPIRAVSARLLERITLAPLAEPISVSLSMDEEWSPRMQGTITVPDTADLSGGLLWKHQGDTITLELVTRYGPMLGVAGDGDPGGSCAALTARFGGSVARWREDLTRPWNPGEHIEPLSTATGLWGGAVAAVTTDHAGDVDAITGRLRVAGGSYRIRPTERLLLRLRVRRILPSAQEGTIVYEVAGEDTRLHDYRRTSTTAKTFTERFSLRQVVHEVLTEIAAGSNPVYSIGLHPGPDIAIPESALWDPAVSAWEFLQPILEAVGWTLYADTDGLHRLHPRSTETAPVILDATDNLSRWEPVTDYETAYYDGAMVEYLDAEPLDPRRWDVYMMPGATRILHETRPGIRHLPGAAEQLVTRSRTRAGRATAHATVQLGLRPGHRVEVRLPPYDAHGTPVVPVHHGTLATLTHTYPDAETTFGFRDVI</sequence>
<gene>
    <name evidence="1" type="ORF">EVS81_07805</name>
</gene>
<organism evidence="1 2">
    <name type="scientific">Leucobacter triazinivorans</name>
    <dbReference type="NCBI Taxonomy" id="1784719"/>
    <lineage>
        <taxon>Bacteria</taxon>
        <taxon>Bacillati</taxon>
        <taxon>Actinomycetota</taxon>
        <taxon>Actinomycetes</taxon>
        <taxon>Micrococcales</taxon>
        <taxon>Microbacteriaceae</taxon>
        <taxon>Leucobacter</taxon>
    </lineage>
</organism>
<name>A0A4P6KEC0_9MICO</name>
<evidence type="ECO:0000313" key="1">
    <source>
        <dbReference type="EMBL" id="QBE48746.1"/>
    </source>
</evidence>
<dbReference type="Proteomes" id="UP000289260">
    <property type="component" value="Chromosome"/>
</dbReference>
<dbReference type="AlphaFoldDB" id="A0A4P6KEC0"/>
<evidence type="ECO:0000313" key="2">
    <source>
        <dbReference type="Proteomes" id="UP000289260"/>
    </source>
</evidence>
<dbReference type="OrthoDB" id="5165480at2"/>
<dbReference type="EMBL" id="CP035806">
    <property type="protein sequence ID" value="QBE48746.1"/>
    <property type="molecule type" value="Genomic_DNA"/>
</dbReference>
<keyword evidence="2" id="KW-1185">Reference proteome</keyword>
<proteinExistence type="predicted"/>
<dbReference type="KEGG" id="ltr:EVS81_07805"/>
<accession>A0A4P6KEC0</accession>
<reference evidence="1 2" key="1">
    <citation type="submission" date="2019-02" db="EMBL/GenBank/DDBJ databases">
        <authorList>
            <person name="Sun L."/>
            <person name="Pan D."/>
            <person name="Wu X."/>
        </authorList>
    </citation>
    <scope>NUCLEOTIDE SEQUENCE [LARGE SCALE GENOMIC DNA]</scope>
    <source>
        <strain evidence="1 2">JW-1</strain>
    </source>
</reference>
<evidence type="ECO:0008006" key="3">
    <source>
        <dbReference type="Google" id="ProtNLM"/>
    </source>
</evidence>
<protein>
    <recommendedName>
        <fullName evidence="3">DUF5047 domain-containing protein</fullName>
    </recommendedName>
</protein>